<dbReference type="AlphaFoldDB" id="X1CI00"/>
<dbReference type="InterPro" id="IPR001048">
    <property type="entry name" value="Asp/Glu/Uridylate_kinase"/>
</dbReference>
<organism evidence="3">
    <name type="scientific">marine sediment metagenome</name>
    <dbReference type="NCBI Taxonomy" id="412755"/>
    <lineage>
        <taxon>unclassified sequences</taxon>
        <taxon>metagenomes</taxon>
        <taxon>ecological metagenomes</taxon>
    </lineage>
</organism>
<feature type="domain" description="ACT" evidence="2">
    <location>
        <begin position="223"/>
        <end position="270"/>
    </location>
</feature>
<reference evidence="3" key="1">
    <citation type="journal article" date="2014" name="Front. Microbiol.">
        <title>High frequency of phylogenetically diverse reductive dehalogenase-homologous genes in deep subseafloor sedimentary metagenomes.</title>
        <authorList>
            <person name="Kawai M."/>
            <person name="Futagami T."/>
            <person name="Toyoda A."/>
            <person name="Takaki Y."/>
            <person name="Nishi S."/>
            <person name="Hori S."/>
            <person name="Arai W."/>
            <person name="Tsubouchi T."/>
            <person name="Morono Y."/>
            <person name="Uchiyama I."/>
            <person name="Ito T."/>
            <person name="Fujiyama A."/>
            <person name="Inagaki F."/>
            <person name="Takami H."/>
        </authorList>
    </citation>
    <scope>NUCLEOTIDE SEQUENCE</scope>
    <source>
        <strain evidence="3">Expedition CK06-06</strain>
    </source>
</reference>
<dbReference type="Gene3D" id="3.40.1160.10">
    <property type="entry name" value="Acetylglutamate kinase-like"/>
    <property type="match status" value="1"/>
</dbReference>
<dbReference type="Gene3D" id="3.30.70.260">
    <property type="match status" value="1"/>
</dbReference>
<dbReference type="SUPFAM" id="SSF55021">
    <property type="entry name" value="ACT-like"/>
    <property type="match status" value="1"/>
</dbReference>
<dbReference type="PROSITE" id="PS51671">
    <property type="entry name" value="ACT"/>
    <property type="match status" value="1"/>
</dbReference>
<evidence type="ECO:0000256" key="1">
    <source>
        <dbReference type="ARBA" id="ARBA00010122"/>
    </source>
</evidence>
<feature type="non-terminal residue" evidence="3">
    <location>
        <position position="270"/>
    </location>
</feature>
<feature type="non-terminal residue" evidence="3">
    <location>
        <position position="1"/>
    </location>
</feature>
<dbReference type="InterPro" id="IPR002912">
    <property type="entry name" value="ACT_dom"/>
</dbReference>
<accession>X1CI00</accession>
<dbReference type="GO" id="GO:0009089">
    <property type="term" value="P:lysine biosynthetic process via diaminopimelate"/>
    <property type="evidence" value="ECO:0007669"/>
    <property type="project" value="TreeGrafter"/>
</dbReference>
<comment type="caution">
    <text evidence="3">The sequence shown here is derived from an EMBL/GenBank/DDBJ whole genome shotgun (WGS) entry which is preliminary data.</text>
</comment>
<dbReference type="Pfam" id="PF00696">
    <property type="entry name" value="AA_kinase"/>
    <property type="match status" value="1"/>
</dbReference>
<evidence type="ECO:0000313" key="3">
    <source>
        <dbReference type="EMBL" id="GAG92717.1"/>
    </source>
</evidence>
<name>X1CI00_9ZZZZ</name>
<dbReference type="GO" id="GO:0004072">
    <property type="term" value="F:aspartate kinase activity"/>
    <property type="evidence" value="ECO:0007669"/>
    <property type="project" value="TreeGrafter"/>
</dbReference>
<dbReference type="GO" id="GO:0009090">
    <property type="term" value="P:homoserine biosynthetic process"/>
    <property type="evidence" value="ECO:0007669"/>
    <property type="project" value="TreeGrafter"/>
</dbReference>
<dbReference type="InterPro" id="IPR036393">
    <property type="entry name" value="AceGlu_kinase-like_sf"/>
</dbReference>
<dbReference type="PANTHER" id="PTHR21499:SF70">
    <property type="entry name" value="ASPARTOKINASE"/>
    <property type="match status" value="1"/>
</dbReference>
<gene>
    <name evidence="3" type="ORF">S01H4_50594</name>
</gene>
<evidence type="ECO:0000259" key="2">
    <source>
        <dbReference type="PROSITE" id="PS51671"/>
    </source>
</evidence>
<dbReference type="PANTHER" id="PTHR21499">
    <property type="entry name" value="ASPARTATE KINASE"/>
    <property type="match status" value="1"/>
</dbReference>
<dbReference type="InterPro" id="IPR045865">
    <property type="entry name" value="ACT-like_dom_sf"/>
</dbReference>
<proteinExistence type="inferred from homology"/>
<dbReference type="EMBL" id="BART01028742">
    <property type="protein sequence ID" value="GAG92717.1"/>
    <property type="molecule type" value="Genomic_DNA"/>
</dbReference>
<sequence>IKAAKAGTDDKVSARELDEIMAMGEQTSARIFAAALRSLGVDARYIDPKQHEWPVVTDNNFGLANVNLVETRMQTKKFVLPLMKKRVIPVICGFLGKDERGNITTVGRGGSDITGLLMGKCLDANEVTIVTDAEGVMTADPNKIRRARLIKRISVEEMRDLARFGAQVMHPRAMSYKDPHINAKVIHFRHGNLSVRGTTIVGPKEVKFVGVRAYEKPLAMLTIVGEEMQSTPGILVKSTTPLTRAGINIFSVSIGPRSFSIYVMEKDSRR</sequence>
<dbReference type="Pfam" id="PF13840">
    <property type="entry name" value="ACT_7"/>
    <property type="match status" value="1"/>
</dbReference>
<dbReference type="SUPFAM" id="SSF53633">
    <property type="entry name" value="Carbamate kinase-like"/>
    <property type="match status" value="1"/>
</dbReference>
<dbReference type="CDD" id="cd04234">
    <property type="entry name" value="AAK_AK"/>
    <property type="match status" value="1"/>
</dbReference>
<protein>
    <recommendedName>
        <fullName evidence="2">ACT domain-containing protein</fullName>
    </recommendedName>
</protein>
<dbReference type="InterPro" id="IPR027795">
    <property type="entry name" value="CASTOR_ACT_dom"/>
</dbReference>
<dbReference type="GO" id="GO:0005829">
    <property type="term" value="C:cytosol"/>
    <property type="evidence" value="ECO:0007669"/>
    <property type="project" value="TreeGrafter"/>
</dbReference>
<comment type="similarity">
    <text evidence="1">Belongs to the aspartokinase family.</text>
</comment>